<organism evidence="1 2">
    <name type="scientific">Araneus ventricosus</name>
    <name type="common">Orbweaver spider</name>
    <name type="synonym">Epeira ventricosa</name>
    <dbReference type="NCBI Taxonomy" id="182803"/>
    <lineage>
        <taxon>Eukaryota</taxon>
        <taxon>Metazoa</taxon>
        <taxon>Ecdysozoa</taxon>
        <taxon>Arthropoda</taxon>
        <taxon>Chelicerata</taxon>
        <taxon>Arachnida</taxon>
        <taxon>Araneae</taxon>
        <taxon>Araneomorphae</taxon>
        <taxon>Entelegynae</taxon>
        <taxon>Araneoidea</taxon>
        <taxon>Araneidae</taxon>
        <taxon>Araneus</taxon>
    </lineage>
</organism>
<keyword evidence="2" id="KW-1185">Reference proteome</keyword>
<evidence type="ECO:0000313" key="1">
    <source>
        <dbReference type="EMBL" id="GBN83798.1"/>
    </source>
</evidence>
<protein>
    <submittedName>
        <fullName evidence="1">Uncharacterized protein</fullName>
    </submittedName>
</protein>
<dbReference type="AlphaFoldDB" id="A0A4Y2S6C8"/>
<reference evidence="1 2" key="1">
    <citation type="journal article" date="2019" name="Sci. Rep.">
        <title>Orb-weaving spider Araneus ventricosus genome elucidates the spidroin gene catalogue.</title>
        <authorList>
            <person name="Kono N."/>
            <person name="Nakamura H."/>
            <person name="Ohtoshi R."/>
            <person name="Moran D.A.P."/>
            <person name="Shinohara A."/>
            <person name="Yoshida Y."/>
            <person name="Fujiwara M."/>
            <person name="Mori M."/>
            <person name="Tomita M."/>
            <person name="Arakawa K."/>
        </authorList>
    </citation>
    <scope>NUCLEOTIDE SEQUENCE [LARGE SCALE GENOMIC DNA]</scope>
</reference>
<comment type="caution">
    <text evidence="1">The sequence shown here is derived from an EMBL/GenBank/DDBJ whole genome shotgun (WGS) entry which is preliminary data.</text>
</comment>
<dbReference type="Proteomes" id="UP000499080">
    <property type="component" value="Unassembled WGS sequence"/>
</dbReference>
<gene>
    <name evidence="1" type="ORF">AVEN_114888_1</name>
</gene>
<name>A0A4Y2S6C8_ARAVE</name>
<accession>A0A4Y2S6C8</accession>
<proteinExistence type="predicted"/>
<dbReference type="EMBL" id="BGPR01020102">
    <property type="protein sequence ID" value="GBN83798.1"/>
    <property type="molecule type" value="Genomic_DNA"/>
</dbReference>
<evidence type="ECO:0000313" key="2">
    <source>
        <dbReference type="Proteomes" id="UP000499080"/>
    </source>
</evidence>
<sequence length="104" mass="11883">MAALTGADDQRSLIMKKFIARSLRPPKKSKRHLLHLFLFVTPTRAVSVSPSLSVRVSVFQFSRFLIKKIGNEKPFLYCSNPVPKYQAFSMSKEETEIIYCAKTD</sequence>